<proteinExistence type="predicted"/>
<gene>
    <name evidence="8" type="ordered locus">Astex_2688</name>
</gene>
<evidence type="ECO:0000259" key="7">
    <source>
        <dbReference type="PROSITE" id="PS50110"/>
    </source>
</evidence>
<dbReference type="RefSeq" id="WP_013480153.1">
    <property type="nucleotide sequence ID" value="NC_014817.1"/>
</dbReference>
<dbReference type="PANTHER" id="PTHR48111">
    <property type="entry name" value="REGULATOR OF RPOS"/>
    <property type="match status" value="1"/>
</dbReference>
<keyword evidence="4" id="KW-0238">DNA-binding</keyword>
<keyword evidence="3" id="KW-0805">Transcription regulation</keyword>
<dbReference type="InterPro" id="IPR039420">
    <property type="entry name" value="WalR-like"/>
</dbReference>
<dbReference type="SUPFAM" id="SSF46894">
    <property type="entry name" value="C-terminal effector domain of the bipartite response regulators"/>
    <property type="match status" value="1"/>
</dbReference>
<dbReference type="GO" id="GO:0032993">
    <property type="term" value="C:protein-DNA complex"/>
    <property type="evidence" value="ECO:0007669"/>
    <property type="project" value="TreeGrafter"/>
</dbReference>
<dbReference type="Pfam" id="PF00486">
    <property type="entry name" value="Trans_reg_C"/>
    <property type="match status" value="1"/>
</dbReference>
<evidence type="ECO:0000256" key="1">
    <source>
        <dbReference type="ARBA" id="ARBA00022553"/>
    </source>
</evidence>
<feature type="modified residue" description="4-aspartylphosphate" evidence="6">
    <location>
        <position position="54"/>
    </location>
</feature>
<keyword evidence="1 6" id="KW-0597">Phosphoprotein</keyword>
<dbReference type="CDD" id="cd00383">
    <property type="entry name" value="trans_reg_C"/>
    <property type="match status" value="1"/>
</dbReference>
<organism evidence="8 9">
    <name type="scientific">Asticcacaulis excentricus (strain ATCC 15261 / DSM 4724 / KCTC 12464 / NCIMB 9791 / VKM B-1370 / CB 48)</name>
    <dbReference type="NCBI Taxonomy" id="573065"/>
    <lineage>
        <taxon>Bacteria</taxon>
        <taxon>Pseudomonadati</taxon>
        <taxon>Pseudomonadota</taxon>
        <taxon>Alphaproteobacteria</taxon>
        <taxon>Caulobacterales</taxon>
        <taxon>Caulobacteraceae</taxon>
        <taxon>Asticcacaulis</taxon>
    </lineage>
</organism>
<dbReference type="SUPFAM" id="SSF52172">
    <property type="entry name" value="CheY-like"/>
    <property type="match status" value="1"/>
</dbReference>
<dbReference type="STRING" id="573065.Astex_2688"/>
<dbReference type="Proteomes" id="UP000001492">
    <property type="component" value="Chromosome 2"/>
</dbReference>
<evidence type="ECO:0000313" key="9">
    <source>
        <dbReference type="Proteomes" id="UP000001492"/>
    </source>
</evidence>
<protein>
    <submittedName>
        <fullName evidence="8">Two component transcriptional regulator, winged helix family</fullName>
    </submittedName>
</protein>
<dbReference type="GO" id="GO:0006355">
    <property type="term" value="P:regulation of DNA-templated transcription"/>
    <property type="evidence" value="ECO:0007669"/>
    <property type="project" value="InterPro"/>
</dbReference>
<dbReference type="PROSITE" id="PS50110">
    <property type="entry name" value="RESPONSE_REGULATORY"/>
    <property type="match status" value="1"/>
</dbReference>
<dbReference type="InterPro" id="IPR011006">
    <property type="entry name" value="CheY-like_superfamily"/>
</dbReference>
<dbReference type="Gene3D" id="6.10.250.690">
    <property type="match status" value="1"/>
</dbReference>
<dbReference type="EMBL" id="CP002396">
    <property type="protein sequence ID" value="ADU14329.1"/>
    <property type="molecule type" value="Genomic_DNA"/>
</dbReference>
<evidence type="ECO:0000256" key="6">
    <source>
        <dbReference type="PROSITE-ProRule" id="PRU00169"/>
    </source>
</evidence>
<evidence type="ECO:0000256" key="5">
    <source>
        <dbReference type="ARBA" id="ARBA00023163"/>
    </source>
</evidence>
<accession>E8RS58</accession>
<dbReference type="HOGENOM" id="CLU_000445_30_4_5"/>
<dbReference type="Pfam" id="PF00072">
    <property type="entry name" value="Response_reg"/>
    <property type="match status" value="1"/>
</dbReference>
<dbReference type="GO" id="GO:0000976">
    <property type="term" value="F:transcription cis-regulatory region binding"/>
    <property type="evidence" value="ECO:0007669"/>
    <property type="project" value="TreeGrafter"/>
</dbReference>
<dbReference type="Gene3D" id="3.40.50.2300">
    <property type="match status" value="1"/>
</dbReference>
<dbReference type="Gene3D" id="1.10.10.10">
    <property type="entry name" value="Winged helix-like DNA-binding domain superfamily/Winged helix DNA-binding domain"/>
    <property type="match status" value="1"/>
</dbReference>
<dbReference type="SMART" id="SM00448">
    <property type="entry name" value="REC"/>
    <property type="match status" value="1"/>
</dbReference>
<dbReference type="AlphaFoldDB" id="E8RS58"/>
<name>E8RS58_ASTEC</name>
<keyword evidence="2" id="KW-0902">Two-component regulatory system</keyword>
<keyword evidence="9" id="KW-1185">Reference proteome</keyword>
<dbReference type="GO" id="GO:0005829">
    <property type="term" value="C:cytosol"/>
    <property type="evidence" value="ECO:0007669"/>
    <property type="project" value="TreeGrafter"/>
</dbReference>
<dbReference type="PANTHER" id="PTHR48111:SF4">
    <property type="entry name" value="DNA-BINDING DUAL TRANSCRIPTIONAL REGULATOR OMPR"/>
    <property type="match status" value="1"/>
</dbReference>
<dbReference type="InterPro" id="IPR001789">
    <property type="entry name" value="Sig_transdc_resp-reg_receiver"/>
</dbReference>
<dbReference type="KEGG" id="aex:Astex_2688"/>
<dbReference type="eggNOG" id="COG0745">
    <property type="taxonomic scope" value="Bacteria"/>
</dbReference>
<feature type="domain" description="Response regulatory" evidence="7">
    <location>
        <begin position="5"/>
        <end position="118"/>
    </location>
</feature>
<dbReference type="GO" id="GO:0000156">
    <property type="term" value="F:phosphorelay response regulator activity"/>
    <property type="evidence" value="ECO:0007669"/>
    <property type="project" value="TreeGrafter"/>
</dbReference>
<dbReference type="InterPro" id="IPR001867">
    <property type="entry name" value="OmpR/PhoB-type_DNA-bd"/>
</dbReference>
<dbReference type="SMART" id="SM00862">
    <property type="entry name" value="Trans_reg_C"/>
    <property type="match status" value="1"/>
</dbReference>
<dbReference type="InterPro" id="IPR016032">
    <property type="entry name" value="Sig_transdc_resp-reg_C-effctor"/>
</dbReference>
<keyword evidence="5" id="KW-0804">Transcription</keyword>
<sequence>MSKNNILVVEDDDELRQQMALYLEDNGYSVIRAPDAQALDQILAEQNVDVIVLDLGLPGEGGLSVCRRLDARLRPGILVVSAAGEETDRIIGLELGADDYLPKPFSPRELLARIKAMIRRHSALRQGSSRDDGIYRFAGFTYEAGKRRLLSPSGVVIALTMGECHLLSALLVSADGTVSRERLQVADDGMGRATDIVVSRLRKKFENHGASGIILTSRGKGYRLGCQVTIP</sequence>
<evidence type="ECO:0000256" key="4">
    <source>
        <dbReference type="ARBA" id="ARBA00023125"/>
    </source>
</evidence>
<dbReference type="InterPro" id="IPR036388">
    <property type="entry name" value="WH-like_DNA-bd_sf"/>
</dbReference>
<evidence type="ECO:0000313" key="8">
    <source>
        <dbReference type="EMBL" id="ADU14329.1"/>
    </source>
</evidence>
<evidence type="ECO:0000256" key="3">
    <source>
        <dbReference type="ARBA" id="ARBA00023015"/>
    </source>
</evidence>
<dbReference type="OrthoDB" id="9784252at2"/>
<evidence type="ECO:0000256" key="2">
    <source>
        <dbReference type="ARBA" id="ARBA00023012"/>
    </source>
</evidence>
<reference evidence="9" key="1">
    <citation type="submission" date="2010-12" db="EMBL/GenBank/DDBJ databases">
        <title>Complete sequence of chromosome 2 of Asticcacaulis excentricus CB 48.</title>
        <authorList>
            <consortium name="US DOE Joint Genome Institute"/>
            <person name="Lucas S."/>
            <person name="Copeland A."/>
            <person name="Lapidus A."/>
            <person name="Cheng J.-F."/>
            <person name="Bruce D."/>
            <person name="Goodwin L."/>
            <person name="Pitluck S."/>
            <person name="Teshima H."/>
            <person name="Davenport K."/>
            <person name="Detter J.C."/>
            <person name="Han C."/>
            <person name="Tapia R."/>
            <person name="Land M."/>
            <person name="Hauser L."/>
            <person name="Jeffries C."/>
            <person name="Kyrpides N."/>
            <person name="Ivanova N."/>
            <person name="Ovchinnikova G."/>
            <person name="Brun Y.V."/>
            <person name="Woyke T."/>
        </authorList>
    </citation>
    <scope>NUCLEOTIDE SEQUENCE [LARGE SCALE GENOMIC DNA]</scope>
    <source>
        <strain evidence="9">ATCC 15261 / DSM 4724 / KCTC 12464 / NCIMB 9791 / VKM B-1370 / CB 48</strain>
    </source>
</reference>